<dbReference type="EMBL" id="JASNWA010000008">
    <property type="protein sequence ID" value="KAK3171716.1"/>
    <property type="molecule type" value="Genomic_DNA"/>
</dbReference>
<dbReference type="AlphaFoldDB" id="A0AAE0DJC1"/>
<evidence type="ECO:0000313" key="2">
    <source>
        <dbReference type="Proteomes" id="UP001276659"/>
    </source>
</evidence>
<accession>A0AAE0DJC1</accession>
<keyword evidence="2" id="KW-1185">Reference proteome</keyword>
<evidence type="ECO:0000313" key="1">
    <source>
        <dbReference type="EMBL" id="KAK3171716.1"/>
    </source>
</evidence>
<name>A0AAE0DJC1_9LECA</name>
<sequence length="217" mass="24534">MARLYNDGDALRLEHFGEGKGDLLCEPFLDLKSPREHFDYSSDLGEANYSAVGDVSDKSRMMEVGNSDSAVQRSALIFPADGTSARLVSYSIKQRSEGDGSVDFYDYLPDLRPWLEPAFLERDFADFHVDNTQSNEWLQSENPDTWGNYCLYYTTSSKLPVNQACKDVIKSDLLTERLFFRGDVFLVKHKGSLGMGHEYIDTPQAMVDITAKVIKKM</sequence>
<comment type="caution">
    <text evidence="1">The sequence shown here is derived from an EMBL/GenBank/DDBJ whole genome shotgun (WGS) entry which is preliminary data.</text>
</comment>
<proteinExistence type="predicted"/>
<gene>
    <name evidence="1" type="ORF">OEA41_003800</name>
</gene>
<reference evidence="1" key="1">
    <citation type="submission" date="2022-11" db="EMBL/GenBank/DDBJ databases">
        <title>Chromosomal genome sequence assembly and mating type (MAT) locus characterization of the leprose asexual lichenized fungus Lepraria neglecta (Nyl.) Erichsen.</title>
        <authorList>
            <person name="Allen J.L."/>
            <person name="Pfeffer B."/>
        </authorList>
    </citation>
    <scope>NUCLEOTIDE SEQUENCE</scope>
    <source>
        <strain evidence="1">Allen 5258</strain>
    </source>
</reference>
<dbReference type="Proteomes" id="UP001276659">
    <property type="component" value="Unassembled WGS sequence"/>
</dbReference>
<organism evidence="1 2">
    <name type="scientific">Lepraria neglecta</name>
    <dbReference type="NCBI Taxonomy" id="209136"/>
    <lineage>
        <taxon>Eukaryota</taxon>
        <taxon>Fungi</taxon>
        <taxon>Dikarya</taxon>
        <taxon>Ascomycota</taxon>
        <taxon>Pezizomycotina</taxon>
        <taxon>Lecanoromycetes</taxon>
        <taxon>OSLEUM clade</taxon>
        <taxon>Lecanoromycetidae</taxon>
        <taxon>Lecanorales</taxon>
        <taxon>Lecanorineae</taxon>
        <taxon>Stereocaulaceae</taxon>
        <taxon>Lepraria</taxon>
    </lineage>
</organism>
<protein>
    <submittedName>
        <fullName evidence="1">Uncharacterized protein</fullName>
    </submittedName>
</protein>